<dbReference type="Pfam" id="PF04972">
    <property type="entry name" value="BON"/>
    <property type="match status" value="2"/>
</dbReference>
<dbReference type="RefSeq" id="WP_163931878.1">
    <property type="nucleotide sequence ID" value="NZ_BMQU01000014.1"/>
</dbReference>
<feature type="domain" description="BON" evidence="3">
    <location>
        <begin position="47"/>
        <end position="117"/>
    </location>
</feature>
<dbReference type="AlphaFoldDB" id="A0A6I5RMC3"/>
<dbReference type="InterPro" id="IPR007055">
    <property type="entry name" value="BON_dom"/>
</dbReference>
<protein>
    <submittedName>
        <fullName evidence="4">BON domain-containing protein</fullName>
    </submittedName>
</protein>
<organism evidence="4 5">
    <name type="scientific">Pseudomonas laurentiana</name>
    <dbReference type="NCBI Taxonomy" id="2364649"/>
    <lineage>
        <taxon>Bacteria</taxon>
        <taxon>Pseudomonadati</taxon>
        <taxon>Pseudomonadota</taxon>
        <taxon>Gammaproteobacteria</taxon>
        <taxon>Pseudomonadales</taxon>
        <taxon>Pseudomonadaceae</taxon>
        <taxon>Pseudomonas</taxon>
    </lineage>
</organism>
<dbReference type="InterPro" id="IPR051686">
    <property type="entry name" value="Lipoprotein_DolP"/>
</dbReference>
<evidence type="ECO:0000313" key="4">
    <source>
        <dbReference type="EMBL" id="NES08748.1"/>
    </source>
</evidence>
<dbReference type="Gene3D" id="3.30.1340.30">
    <property type="match status" value="1"/>
</dbReference>
<dbReference type="PANTHER" id="PTHR34606">
    <property type="entry name" value="BON DOMAIN-CONTAINING PROTEIN"/>
    <property type="match status" value="1"/>
</dbReference>
<comment type="caution">
    <text evidence="4">The sequence shown here is derived from an EMBL/GenBank/DDBJ whole genome shotgun (WGS) entry which is preliminary data.</text>
</comment>
<evidence type="ECO:0000313" key="5">
    <source>
        <dbReference type="Proteomes" id="UP000471751"/>
    </source>
</evidence>
<dbReference type="SMART" id="SM00749">
    <property type="entry name" value="BON"/>
    <property type="match status" value="2"/>
</dbReference>
<dbReference type="Proteomes" id="UP000471751">
    <property type="component" value="Unassembled WGS sequence"/>
</dbReference>
<gene>
    <name evidence="4" type="ORF">G3O07_01790</name>
</gene>
<name>A0A6I5RMC3_9PSED</name>
<dbReference type="PROSITE" id="PS50914">
    <property type="entry name" value="BON"/>
    <property type="match status" value="2"/>
</dbReference>
<proteinExistence type="predicted"/>
<dbReference type="InterPro" id="IPR014004">
    <property type="entry name" value="Transpt-assoc_nodulatn_dom_bac"/>
</dbReference>
<reference evidence="4 5" key="1">
    <citation type="submission" date="2020-02" db="EMBL/GenBank/DDBJ databases">
        <title>Broccoli isolated Pseudomonas sp.</title>
        <authorList>
            <person name="Fujikawa T."/>
            <person name="Sawada H."/>
        </authorList>
    </citation>
    <scope>NUCLEOTIDE SEQUENCE [LARGE SCALE GENOMIC DNA]</scope>
    <source>
        <strain evidence="4 5">JCM 32154</strain>
    </source>
</reference>
<dbReference type="PANTHER" id="PTHR34606:SF4">
    <property type="entry name" value="OUTER MEMBRANE LIPOPROTEIN DOLP"/>
    <property type="match status" value="1"/>
</dbReference>
<feature type="chain" id="PRO_5026117173" evidence="2">
    <location>
        <begin position="20"/>
        <end position="193"/>
    </location>
</feature>
<evidence type="ECO:0000256" key="1">
    <source>
        <dbReference type="ARBA" id="ARBA00022729"/>
    </source>
</evidence>
<feature type="signal peptide" evidence="2">
    <location>
        <begin position="1"/>
        <end position="19"/>
    </location>
</feature>
<evidence type="ECO:0000259" key="3">
    <source>
        <dbReference type="PROSITE" id="PS50914"/>
    </source>
</evidence>
<sequence length="193" mass="20756">MTAKRLSLMALTLCLGLNAGCSSVISASREAPIEDDRGTRTLGSKIDDSLIETKVAVNVAKASPDLDKNSHIVVSSYNGIVLLAGQTPRADLKSLAEQAASQVQRVKKVHNELQVIQPSSLLARNNDTWLTTKIKTQMLADANIPGSRIKVITENGIVYLLGLMTQQEAARATSLVQGVSGVQKIVKLFEYID</sequence>
<evidence type="ECO:0000256" key="2">
    <source>
        <dbReference type="SAM" id="SignalP"/>
    </source>
</evidence>
<keyword evidence="5" id="KW-1185">Reference proteome</keyword>
<feature type="domain" description="BON" evidence="3">
    <location>
        <begin position="126"/>
        <end position="193"/>
    </location>
</feature>
<dbReference type="EMBL" id="JAAHBT010000014">
    <property type="protein sequence ID" value="NES08748.1"/>
    <property type="molecule type" value="Genomic_DNA"/>
</dbReference>
<keyword evidence="1 2" id="KW-0732">Signal</keyword>
<accession>A0A6I5RMC3</accession>